<dbReference type="HOGENOM" id="CLU_086360_0_0_5"/>
<organism evidence="1 2">
    <name type="scientific">Yoonia vestfoldensis SKA53</name>
    <dbReference type="NCBI Taxonomy" id="314232"/>
    <lineage>
        <taxon>Bacteria</taxon>
        <taxon>Pseudomonadati</taxon>
        <taxon>Pseudomonadota</taxon>
        <taxon>Alphaproteobacteria</taxon>
        <taxon>Rhodobacterales</taxon>
        <taxon>Paracoccaceae</taxon>
        <taxon>Yoonia</taxon>
    </lineage>
</organism>
<evidence type="ECO:0000313" key="1">
    <source>
        <dbReference type="EMBL" id="EAQ06827.1"/>
    </source>
</evidence>
<dbReference type="EMBL" id="AAMS01000004">
    <property type="protein sequence ID" value="EAQ06827.1"/>
    <property type="molecule type" value="Genomic_DNA"/>
</dbReference>
<dbReference type="Pfam" id="PF06347">
    <property type="entry name" value="SH3_4"/>
    <property type="match status" value="2"/>
</dbReference>
<keyword evidence="2" id="KW-1185">Reference proteome</keyword>
<dbReference type="Proteomes" id="UP000004507">
    <property type="component" value="Unassembled WGS sequence"/>
</dbReference>
<accession>A3V5A9</accession>
<protein>
    <recommendedName>
        <fullName evidence="3">Aspartyl-tRNA synthetase</fullName>
    </recommendedName>
</protein>
<proteinExistence type="predicted"/>
<reference evidence="1 2" key="1">
    <citation type="submission" date="2006-01" db="EMBL/GenBank/DDBJ databases">
        <authorList>
            <person name="Hagstrom A."/>
            <person name="Ferriera S."/>
            <person name="Johnson J."/>
            <person name="Kravitz S."/>
            <person name="Halpern A."/>
            <person name="Remington K."/>
            <person name="Beeson K."/>
            <person name="Tran B."/>
            <person name="Rogers Y.-H."/>
            <person name="Friedman R."/>
            <person name="Venter J.C."/>
        </authorList>
    </citation>
    <scope>NUCLEOTIDE SEQUENCE [LARGE SCALE GENOMIC DNA]</scope>
    <source>
        <strain evidence="1 2">SKA53</strain>
    </source>
</reference>
<name>A3V5A9_9RHOB</name>
<dbReference type="Gene3D" id="2.30.30.40">
    <property type="entry name" value="SH3 Domains"/>
    <property type="match status" value="1"/>
</dbReference>
<gene>
    <name evidence="1" type="ORF">SKA53_14806</name>
</gene>
<dbReference type="AlphaFoldDB" id="A3V5A9"/>
<sequence length="212" mass="23701">MVRPSWLFKSGLAWQVARKGRAAQEQRARNGHKRQKMNSFVRWSRVMRMALCAMVLASAAAVAQEASDGPAIGPETNLPVPRFVSLNAAEANVRRGPSLSHRIDWVFKRRNMPLQLVAEYGQWRRVIDHDGQGGWIHYTLLSGARTVLVTETPTPLRTLPDPAAPENAILEQGVIGRLGQCEPDWCQLNAGGYRGWVPKSDIWGVTLEELRD</sequence>
<dbReference type="eggNOG" id="COG3807">
    <property type="taxonomic scope" value="Bacteria"/>
</dbReference>
<comment type="caution">
    <text evidence="1">The sequence shown here is derived from an EMBL/GenBank/DDBJ whole genome shotgun (WGS) entry which is preliminary data.</text>
</comment>
<dbReference type="STRING" id="314232.SKA53_14806"/>
<evidence type="ECO:0008006" key="3">
    <source>
        <dbReference type="Google" id="ProtNLM"/>
    </source>
</evidence>
<dbReference type="InterPro" id="IPR010466">
    <property type="entry name" value="DUF1058"/>
</dbReference>
<evidence type="ECO:0000313" key="2">
    <source>
        <dbReference type="Proteomes" id="UP000004507"/>
    </source>
</evidence>